<organism evidence="6">
    <name type="scientific">Sesamum calycinum</name>
    <dbReference type="NCBI Taxonomy" id="2727403"/>
    <lineage>
        <taxon>Eukaryota</taxon>
        <taxon>Viridiplantae</taxon>
        <taxon>Streptophyta</taxon>
        <taxon>Embryophyta</taxon>
        <taxon>Tracheophyta</taxon>
        <taxon>Spermatophyta</taxon>
        <taxon>Magnoliopsida</taxon>
        <taxon>eudicotyledons</taxon>
        <taxon>Gunneridae</taxon>
        <taxon>Pentapetalae</taxon>
        <taxon>asterids</taxon>
        <taxon>lamiids</taxon>
        <taxon>Lamiales</taxon>
        <taxon>Pedaliaceae</taxon>
        <taxon>Sesamum</taxon>
    </lineage>
</organism>
<evidence type="ECO:0000256" key="1">
    <source>
        <dbReference type="ARBA" id="ARBA00022614"/>
    </source>
</evidence>
<evidence type="ECO:0000313" key="6">
    <source>
        <dbReference type="EMBL" id="KAL0341913.1"/>
    </source>
</evidence>
<name>A0AAW2NFH6_9LAMI</name>
<feature type="domain" description="Disease resistance protein winged helix" evidence="5">
    <location>
        <begin position="87"/>
        <end position="141"/>
    </location>
</feature>
<dbReference type="SUPFAM" id="SSF52540">
    <property type="entry name" value="P-loop containing nucleoside triphosphate hydrolases"/>
    <property type="match status" value="1"/>
</dbReference>
<gene>
    <name evidence="6" type="ORF">Scaly_1853900</name>
</gene>
<dbReference type="GO" id="GO:0006952">
    <property type="term" value="P:defense response"/>
    <property type="evidence" value="ECO:0007669"/>
    <property type="project" value="UniProtKB-KW"/>
</dbReference>
<dbReference type="InterPro" id="IPR042197">
    <property type="entry name" value="Apaf_helical"/>
</dbReference>
<dbReference type="GO" id="GO:0043531">
    <property type="term" value="F:ADP binding"/>
    <property type="evidence" value="ECO:0007669"/>
    <property type="project" value="InterPro"/>
</dbReference>
<dbReference type="Pfam" id="PF23559">
    <property type="entry name" value="WHD_DRP"/>
    <property type="match status" value="1"/>
</dbReference>
<keyword evidence="2" id="KW-0547">Nucleotide-binding</keyword>
<dbReference type="InterPro" id="IPR058922">
    <property type="entry name" value="WHD_DRP"/>
</dbReference>
<dbReference type="InterPro" id="IPR027417">
    <property type="entry name" value="P-loop_NTPase"/>
</dbReference>
<dbReference type="Gene3D" id="1.10.8.430">
    <property type="entry name" value="Helical domain of apoptotic protease-activating factors"/>
    <property type="match status" value="1"/>
</dbReference>
<reference evidence="6" key="1">
    <citation type="submission" date="2020-06" db="EMBL/GenBank/DDBJ databases">
        <authorList>
            <person name="Li T."/>
            <person name="Hu X."/>
            <person name="Zhang T."/>
            <person name="Song X."/>
            <person name="Zhang H."/>
            <person name="Dai N."/>
            <person name="Sheng W."/>
            <person name="Hou X."/>
            <person name="Wei L."/>
        </authorList>
    </citation>
    <scope>NUCLEOTIDE SEQUENCE</scope>
    <source>
        <strain evidence="6">KEN8</strain>
        <tissue evidence="6">Leaf</tissue>
    </source>
</reference>
<comment type="caution">
    <text evidence="6">The sequence shown here is derived from an EMBL/GenBank/DDBJ whole genome shotgun (WGS) entry which is preliminary data.</text>
</comment>
<sequence length="271" mass="31473">MMGTAEIHRLGQLSDIDCWLLMKRVAFHGRSEADYEELQEIGKKIADKCKGLPLAAKVLGSFLRLKILRKLGESVLESEIWQLEEAEDWVIDVEKLIRMWMDLGYLSSTGSTNEELELRGKENFNNLRLRSFFQDIKEDGSPGSEESDGSLEASNNKSSQAFRLSLVSRSKLARYSKRYGEVDSLEGLQVERNTKGNQEFTRLRRDRRIHELKTPLQYRMYQSPSDSSRNRKINWHSDIEPVSFWKRLEQIRYLKELDQLSGSVVLKINHS</sequence>
<accession>A0AAW2NFH6</accession>
<keyword evidence="1" id="KW-0433">Leucine-rich repeat</keyword>
<keyword evidence="4" id="KW-0067">ATP-binding</keyword>
<dbReference type="PANTHER" id="PTHR36766">
    <property type="entry name" value="PLANT BROAD-SPECTRUM MILDEW RESISTANCE PROTEIN RPW8"/>
    <property type="match status" value="1"/>
</dbReference>
<dbReference type="PANTHER" id="PTHR36766:SF40">
    <property type="entry name" value="DISEASE RESISTANCE PROTEIN RGA3"/>
    <property type="match status" value="1"/>
</dbReference>
<dbReference type="AlphaFoldDB" id="A0AAW2NFH6"/>
<evidence type="ECO:0000259" key="5">
    <source>
        <dbReference type="Pfam" id="PF23559"/>
    </source>
</evidence>
<proteinExistence type="predicted"/>
<dbReference type="EMBL" id="JACGWM010000011">
    <property type="protein sequence ID" value="KAL0341913.1"/>
    <property type="molecule type" value="Genomic_DNA"/>
</dbReference>
<evidence type="ECO:0000256" key="2">
    <source>
        <dbReference type="ARBA" id="ARBA00022741"/>
    </source>
</evidence>
<keyword evidence="3" id="KW-0611">Plant defense</keyword>
<evidence type="ECO:0000256" key="4">
    <source>
        <dbReference type="ARBA" id="ARBA00022840"/>
    </source>
</evidence>
<evidence type="ECO:0000256" key="3">
    <source>
        <dbReference type="ARBA" id="ARBA00022821"/>
    </source>
</evidence>
<reference evidence="6" key="2">
    <citation type="journal article" date="2024" name="Plant">
        <title>Genomic evolution and insights into agronomic trait innovations of Sesamum species.</title>
        <authorList>
            <person name="Miao H."/>
            <person name="Wang L."/>
            <person name="Qu L."/>
            <person name="Liu H."/>
            <person name="Sun Y."/>
            <person name="Le M."/>
            <person name="Wang Q."/>
            <person name="Wei S."/>
            <person name="Zheng Y."/>
            <person name="Lin W."/>
            <person name="Duan Y."/>
            <person name="Cao H."/>
            <person name="Xiong S."/>
            <person name="Wang X."/>
            <person name="Wei L."/>
            <person name="Li C."/>
            <person name="Ma Q."/>
            <person name="Ju M."/>
            <person name="Zhao R."/>
            <person name="Li G."/>
            <person name="Mu C."/>
            <person name="Tian Q."/>
            <person name="Mei H."/>
            <person name="Zhang T."/>
            <person name="Gao T."/>
            <person name="Zhang H."/>
        </authorList>
    </citation>
    <scope>NUCLEOTIDE SEQUENCE</scope>
    <source>
        <strain evidence="6">KEN8</strain>
    </source>
</reference>
<protein>
    <submittedName>
        <fullName evidence="6">Disease resistance protein RGA3</fullName>
    </submittedName>
</protein>